<evidence type="ECO:0000313" key="1">
    <source>
        <dbReference type="EMBL" id="QHT99166.1"/>
    </source>
</evidence>
<dbReference type="Gene3D" id="3.40.50.300">
    <property type="entry name" value="P-loop containing nucleotide triphosphate hydrolases"/>
    <property type="match status" value="1"/>
</dbReference>
<dbReference type="InterPro" id="IPR027417">
    <property type="entry name" value="P-loop_NTPase"/>
</dbReference>
<proteinExistence type="predicted"/>
<dbReference type="SUPFAM" id="SSF52540">
    <property type="entry name" value="P-loop containing nucleoside triphosphate hydrolases"/>
    <property type="match status" value="1"/>
</dbReference>
<dbReference type="AlphaFoldDB" id="A0A6C0J3G5"/>
<dbReference type="EMBL" id="MN740306">
    <property type="protein sequence ID" value="QHT99166.1"/>
    <property type="molecule type" value="Genomic_DNA"/>
</dbReference>
<organism evidence="1">
    <name type="scientific">viral metagenome</name>
    <dbReference type="NCBI Taxonomy" id="1070528"/>
    <lineage>
        <taxon>unclassified sequences</taxon>
        <taxon>metagenomes</taxon>
        <taxon>organismal metagenomes</taxon>
    </lineage>
</organism>
<reference evidence="1" key="1">
    <citation type="journal article" date="2020" name="Nature">
        <title>Giant virus diversity and host interactions through global metagenomics.</title>
        <authorList>
            <person name="Schulz F."/>
            <person name="Roux S."/>
            <person name="Paez-Espino D."/>
            <person name="Jungbluth S."/>
            <person name="Walsh D.A."/>
            <person name="Denef V.J."/>
            <person name="McMahon K.D."/>
            <person name="Konstantinidis K.T."/>
            <person name="Eloe-Fadrosh E.A."/>
            <person name="Kyrpides N.C."/>
            <person name="Woyke T."/>
        </authorList>
    </citation>
    <scope>NUCLEOTIDE SEQUENCE</scope>
    <source>
        <strain evidence="1">GVMAG-M-3300025699-48</strain>
    </source>
</reference>
<accession>A0A6C0J3G5</accession>
<sequence>MKYYESSFGDYIQSVEKHNIHPELYQTFAKFPDNIYHIENSIIYGPSGIGKYSQALTILKKYSPSKMKYDKKITVTTDKQQYIYRISDIHYEVDMSLLGCNSKTLWHEIFFQIVDIISVKPTKIGIILCKNFQSIHSELLDIFYSYMQQYNHSHTNIHVKFMIITEQISFLPYTIINNCNIIKVSRPSIDEYKYIAKEIPITNETITPDNFLNRICGKNMNNTIEMPTNHINNINAMDVMNIKELRYFNLLNNDNNNDNNNELPEDVFNIVCNKIIDRIENLEKDHFIEIREDLYNILTYNLDVSDCIWTIISHFIYNGLLNSNESSQIIDKTYSFLKYYNNNYRPIYHLESMLFYIINKIYKLDEN</sequence>
<name>A0A6C0J3G5_9ZZZZ</name>
<protein>
    <submittedName>
        <fullName evidence="1">Uncharacterized protein</fullName>
    </submittedName>
</protein>